<keyword evidence="8" id="KW-1185">Reference proteome</keyword>
<dbReference type="EMBL" id="WJNG01000021">
    <property type="protein sequence ID" value="MRH44933.1"/>
    <property type="molecule type" value="Genomic_DNA"/>
</dbReference>
<keyword evidence="3 6" id="KW-0479">Metal-binding</keyword>
<evidence type="ECO:0000256" key="4">
    <source>
        <dbReference type="ARBA" id="ARBA00022833"/>
    </source>
</evidence>
<dbReference type="InterPro" id="IPR036874">
    <property type="entry name" value="Carbonic_anhydrase_sf"/>
</dbReference>
<comment type="catalytic activity">
    <reaction evidence="5">
        <text>hydrogencarbonate + H(+) = CO2 + H2O</text>
        <dbReference type="Rhea" id="RHEA:10748"/>
        <dbReference type="ChEBI" id="CHEBI:15377"/>
        <dbReference type="ChEBI" id="CHEBI:15378"/>
        <dbReference type="ChEBI" id="CHEBI:16526"/>
        <dbReference type="ChEBI" id="CHEBI:17544"/>
        <dbReference type="EC" id="4.2.1.1"/>
    </reaction>
</comment>
<feature type="binding site" evidence="6">
    <location>
        <position position="37"/>
    </location>
    <ligand>
        <name>Zn(2+)</name>
        <dbReference type="ChEBI" id="CHEBI:29105"/>
    </ligand>
</feature>
<protein>
    <recommendedName>
        <fullName evidence="2">carbonic anhydrase</fullName>
        <ecNumber evidence="2">4.2.1.1</ecNumber>
    </recommendedName>
</protein>
<comment type="caution">
    <text evidence="7">The sequence shown here is derived from an EMBL/GenBank/DDBJ whole genome shotgun (WGS) entry which is preliminary data.</text>
</comment>
<proteinExistence type="inferred from homology"/>
<dbReference type="CDD" id="cd03379">
    <property type="entry name" value="beta_CA_cladeD"/>
    <property type="match status" value="1"/>
</dbReference>
<feature type="binding site" evidence="6">
    <location>
        <position position="39"/>
    </location>
    <ligand>
        <name>Zn(2+)</name>
        <dbReference type="ChEBI" id="CHEBI:29105"/>
    </ligand>
</feature>
<evidence type="ECO:0000256" key="6">
    <source>
        <dbReference type="PIRSR" id="PIRSR601765-1"/>
    </source>
</evidence>
<sequence>MYLDELIEYNQDFAKEEKFIPYQTDKFPDKRIIIFSCMDTRLVELLPNALNIKNGDAKIVKNAGAIIKNPFGSIMRSLLVAIYELGADEILVIGHHDCGMKGFNGKQLIEKAMHRGVPKETIETLKYAGIDVEDWLQGFESVEESVGHSVNVIRNHPMLPINTPVHGLVIDPNTGKLDIVTRGYSE</sequence>
<dbReference type="GO" id="GO:0008270">
    <property type="term" value="F:zinc ion binding"/>
    <property type="evidence" value="ECO:0007669"/>
    <property type="project" value="InterPro"/>
</dbReference>
<comment type="similarity">
    <text evidence="1">Belongs to the beta-class carbonic anhydrase family.</text>
</comment>
<dbReference type="InterPro" id="IPR001765">
    <property type="entry name" value="Carbonic_anhydrase"/>
</dbReference>
<feature type="binding site" evidence="6">
    <location>
        <position position="95"/>
    </location>
    <ligand>
        <name>Zn(2+)</name>
        <dbReference type="ChEBI" id="CHEBI:29105"/>
    </ligand>
</feature>
<dbReference type="GO" id="GO:0004089">
    <property type="term" value="F:carbonate dehydratase activity"/>
    <property type="evidence" value="ECO:0007669"/>
    <property type="project" value="UniProtKB-EC"/>
</dbReference>
<organism evidence="7 8">
    <name type="scientific">Aquibacillus halophilus</name>
    <dbReference type="NCBI Taxonomy" id="930132"/>
    <lineage>
        <taxon>Bacteria</taxon>
        <taxon>Bacillati</taxon>
        <taxon>Bacillota</taxon>
        <taxon>Bacilli</taxon>
        <taxon>Bacillales</taxon>
        <taxon>Bacillaceae</taxon>
        <taxon>Aquibacillus</taxon>
    </lineage>
</organism>
<feature type="binding site" evidence="6">
    <location>
        <position position="98"/>
    </location>
    <ligand>
        <name>Zn(2+)</name>
        <dbReference type="ChEBI" id="CHEBI:29105"/>
    </ligand>
</feature>
<gene>
    <name evidence="7" type="ORF">GH741_20015</name>
</gene>
<dbReference type="SUPFAM" id="SSF53056">
    <property type="entry name" value="beta-carbonic anhydrase, cab"/>
    <property type="match status" value="1"/>
</dbReference>
<evidence type="ECO:0000256" key="1">
    <source>
        <dbReference type="ARBA" id="ARBA00006217"/>
    </source>
</evidence>
<evidence type="ECO:0000313" key="8">
    <source>
        <dbReference type="Proteomes" id="UP000799092"/>
    </source>
</evidence>
<dbReference type="RefSeq" id="WP_153738532.1">
    <property type="nucleotide sequence ID" value="NZ_WJNG01000021.1"/>
</dbReference>
<accession>A0A6A8DGY3</accession>
<reference evidence="7" key="1">
    <citation type="submission" date="2019-11" db="EMBL/GenBank/DDBJ databases">
        <authorList>
            <person name="Li J."/>
        </authorList>
    </citation>
    <scope>NUCLEOTIDE SEQUENCE</scope>
    <source>
        <strain evidence="7">B6B</strain>
    </source>
</reference>
<dbReference type="Pfam" id="PF00484">
    <property type="entry name" value="Pro_CA"/>
    <property type="match status" value="1"/>
</dbReference>
<dbReference type="PANTHER" id="PTHR43175:SF3">
    <property type="entry name" value="CARBON DISULFIDE HYDROLASE"/>
    <property type="match status" value="1"/>
</dbReference>
<evidence type="ECO:0000256" key="5">
    <source>
        <dbReference type="ARBA" id="ARBA00048348"/>
    </source>
</evidence>
<dbReference type="OrthoDB" id="9792260at2"/>
<evidence type="ECO:0000256" key="2">
    <source>
        <dbReference type="ARBA" id="ARBA00012925"/>
    </source>
</evidence>
<dbReference type="Proteomes" id="UP000799092">
    <property type="component" value="Unassembled WGS sequence"/>
</dbReference>
<dbReference type="AlphaFoldDB" id="A0A6A8DGY3"/>
<name>A0A6A8DGY3_9BACI</name>
<dbReference type="SMART" id="SM00947">
    <property type="entry name" value="Pro_CA"/>
    <property type="match status" value="1"/>
</dbReference>
<evidence type="ECO:0000256" key="3">
    <source>
        <dbReference type="ARBA" id="ARBA00022723"/>
    </source>
</evidence>
<evidence type="ECO:0000313" key="7">
    <source>
        <dbReference type="EMBL" id="MRH44933.1"/>
    </source>
</evidence>
<comment type="cofactor">
    <cofactor evidence="6">
        <name>Zn(2+)</name>
        <dbReference type="ChEBI" id="CHEBI:29105"/>
    </cofactor>
    <text evidence="6">Binds 1 zinc ion per subunit.</text>
</comment>
<keyword evidence="4 6" id="KW-0862">Zinc</keyword>
<dbReference type="PANTHER" id="PTHR43175">
    <property type="entry name" value="CARBONIC ANHYDRASE"/>
    <property type="match status" value="1"/>
</dbReference>
<dbReference type="Gene3D" id="3.40.1050.10">
    <property type="entry name" value="Carbonic anhydrase"/>
    <property type="match status" value="1"/>
</dbReference>
<dbReference type="EC" id="4.2.1.1" evidence="2"/>